<dbReference type="eggNOG" id="COG0741">
    <property type="taxonomic scope" value="Bacteria"/>
</dbReference>
<dbReference type="Gene3D" id="1.10.530.10">
    <property type="match status" value="1"/>
</dbReference>
<evidence type="ECO:0000313" key="4">
    <source>
        <dbReference type="Proteomes" id="UP000008963"/>
    </source>
</evidence>
<dbReference type="OrthoDB" id="92254at2"/>
<dbReference type="PANTHER" id="PTHR37423">
    <property type="entry name" value="SOLUBLE LYTIC MUREIN TRANSGLYCOSYLASE-RELATED"/>
    <property type="match status" value="1"/>
</dbReference>
<dbReference type="PROSITE" id="PS51257">
    <property type="entry name" value="PROKAR_LIPOPROTEIN"/>
    <property type="match status" value="1"/>
</dbReference>
<dbReference type="CDD" id="cd00254">
    <property type="entry name" value="LT-like"/>
    <property type="match status" value="1"/>
</dbReference>
<keyword evidence="4" id="KW-1185">Reference proteome</keyword>
<dbReference type="KEGG" id="bmx:BMS_1345"/>
<feature type="domain" description="Transglycosylase SLT" evidence="2">
    <location>
        <begin position="172"/>
        <end position="217"/>
    </location>
</feature>
<dbReference type="SUPFAM" id="SSF53955">
    <property type="entry name" value="Lysozyme-like"/>
    <property type="match status" value="1"/>
</dbReference>
<accession>E1WZM8</accession>
<gene>
    <name evidence="3" type="ordered locus">BMS_1345</name>
</gene>
<dbReference type="RefSeq" id="WP_014243998.1">
    <property type="nucleotide sequence ID" value="NC_016620.1"/>
</dbReference>
<dbReference type="AlphaFoldDB" id="E1WZM8"/>
<dbReference type="Proteomes" id="UP000008963">
    <property type="component" value="Chromosome"/>
</dbReference>
<dbReference type="PATRIC" id="fig|862908.3.peg.1280"/>
<comment type="similarity">
    <text evidence="1">Belongs to the transglycosylase Slt family.</text>
</comment>
<reference evidence="4" key="1">
    <citation type="journal article" date="2013" name="ISME J.">
        <title>A small predatory core genome in the divergent marine Bacteriovorax marinus SJ and the terrestrial Bdellovibrio bacteriovorus.</title>
        <authorList>
            <person name="Crossman L.C."/>
            <person name="Chen H."/>
            <person name="Cerdeno-Tarraga A.M."/>
            <person name="Brooks K."/>
            <person name="Quail M.A."/>
            <person name="Pineiro S.A."/>
            <person name="Hobley L."/>
            <person name="Sockett R.E."/>
            <person name="Bentley S.D."/>
            <person name="Parkhill J."/>
            <person name="Williams H.N."/>
            <person name="Stine O.C."/>
        </authorList>
    </citation>
    <scope>NUCLEOTIDE SEQUENCE [LARGE SCALE GENOMIC DNA]</scope>
    <source>
        <strain evidence="4">ATCC BAA-682 / DSM 15412 / SJ</strain>
    </source>
</reference>
<proteinExistence type="inferred from homology"/>
<dbReference type="EMBL" id="FQ312005">
    <property type="protein sequence ID" value="CBW26214.1"/>
    <property type="molecule type" value="Genomic_DNA"/>
</dbReference>
<dbReference type="Pfam" id="PF01464">
    <property type="entry name" value="SLT"/>
    <property type="match status" value="1"/>
</dbReference>
<evidence type="ECO:0000256" key="1">
    <source>
        <dbReference type="ARBA" id="ARBA00007734"/>
    </source>
</evidence>
<sequence length="348" mass="40227">MKVLYFFISLLFVSCAGPYHPFGSSYSLSQLEQQYFGTSMEKTFYKSSNNIIFSPKYQVLHESRNFQIEIQRPINAKEDQVYFFYNDKDITKQVESISEVFKTKDRILYRIDNLTLPPVESHNFNVVYKSSPVATPIGKHYPFPDCDIQKMPLLSAAKIRARSSVKRALKEVSNNMHMNSALMAGLIAQESSFNPKAVSWAKAVGLTQITPVAERQLLENRDYTPYPKWGRLPASVLKKYIETGKINKDNDWKLNPRESIQGGYDYLKYISNYWKRPQNAEALPSGLKDNSEEITSVILASYNSGPSRVKRSLLNKGIYWLDSRELKEARKYVYKVKSYCRQYSIDKE</sequence>
<dbReference type="InterPro" id="IPR023346">
    <property type="entry name" value="Lysozyme-like_dom_sf"/>
</dbReference>
<dbReference type="STRING" id="862908.BMS_1345"/>
<dbReference type="PANTHER" id="PTHR37423:SF2">
    <property type="entry name" value="MEMBRANE-BOUND LYTIC MUREIN TRANSGLYCOSYLASE C"/>
    <property type="match status" value="1"/>
</dbReference>
<dbReference type="HOGENOM" id="CLU_796366_0_0_7"/>
<protein>
    <submittedName>
        <fullName evidence="3">Exported protein</fullName>
    </submittedName>
</protein>
<dbReference type="InterPro" id="IPR008258">
    <property type="entry name" value="Transglycosylase_SLT_dom_1"/>
</dbReference>
<evidence type="ECO:0000313" key="3">
    <source>
        <dbReference type="EMBL" id="CBW26214.1"/>
    </source>
</evidence>
<evidence type="ECO:0000259" key="2">
    <source>
        <dbReference type="Pfam" id="PF01464"/>
    </source>
</evidence>
<organism evidence="3 4">
    <name type="scientific">Halobacteriovorax marinus (strain ATCC BAA-682 / DSM 15412 / SJ)</name>
    <name type="common">Bacteriovorax marinus</name>
    <dbReference type="NCBI Taxonomy" id="862908"/>
    <lineage>
        <taxon>Bacteria</taxon>
        <taxon>Pseudomonadati</taxon>
        <taxon>Bdellovibrionota</taxon>
        <taxon>Bacteriovoracia</taxon>
        <taxon>Bacteriovoracales</taxon>
        <taxon>Halobacteriovoraceae</taxon>
        <taxon>Halobacteriovorax</taxon>
    </lineage>
</organism>
<name>E1WZM8_HALMS</name>